<evidence type="ECO:0000313" key="3">
    <source>
        <dbReference type="Proteomes" id="UP000271889"/>
    </source>
</evidence>
<sequence length="459" mass="52141">MKGEVPTAVSRTPQESPKTGIEAKSTIKPKEQVSSKIKQEGKGTVEDELKKEKERILTAVSKTPQESLKIPKEKKAVIKPDESKLVKLTKEEVLTAVSRTSLEDAKVQRETDPPIETKERESDEPLRTAIAVSETPQAVKRGESKLIEEKPKEDKFSKPKKEEVLTAVSRTPQYTTRKRKKERPFEDKKNELNKKKEETVTGVLKTPQETAKIQREARPVKPKDTEQSRQDVKLKAASDKRDERTKGKEETATGERPKQDELDKKKRKGVLNKVSKIPQEKSKMQKEEESSEKAKEHDLVKSIPKVPPESVKMREEGKGVNPKLEQKDNKQKKEELKTSFDKQEIEKHQKEALVKEKLKVDDLLRKEEATATSKTSLEIRVEEKTTVKLKEHELKKEQGLKTIAKNVDEEKEIPSEKTQDCSDRKSDAHGEGKKVVTDENNLGDGKAKVKIVERPPAAE</sequence>
<organism evidence="2 3">
    <name type="scientific">Cylicostephanus goldi</name>
    <name type="common">Nematode worm</name>
    <dbReference type="NCBI Taxonomy" id="71465"/>
    <lineage>
        <taxon>Eukaryota</taxon>
        <taxon>Metazoa</taxon>
        <taxon>Ecdysozoa</taxon>
        <taxon>Nematoda</taxon>
        <taxon>Chromadorea</taxon>
        <taxon>Rhabditida</taxon>
        <taxon>Rhabditina</taxon>
        <taxon>Rhabditomorpha</taxon>
        <taxon>Strongyloidea</taxon>
        <taxon>Strongylidae</taxon>
        <taxon>Cylicostephanus</taxon>
    </lineage>
</organism>
<feature type="non-terminal residue" evidence="2">
    <location>
        <position position="459"/>
    </location>
</feature>
<feature type="compositionally biased region" description="Basic and acidic residues" evidence="1">
    <location>
        <begin position="311"/>
        <end position="349"/>
    </location>
</feature>
<feature type="region of interest" description="Disordered" evidence="1">
    <location>
        <begin position="98"/>
        <end position="349"/>
    </location>
</feature>
<feature type="compositionally biased region" description="Basic and acidic residues" evidence="1">
    <location>
        <begin position="406"/>
        <end position="437"/>
    </location>
</feature>
<accession>A0A3P6RPU1</accession>
<keyword evidence="3" id="KW-1185">Reference proteome</keyword>
<protein>
    <submittedName>
        <fullName evidence="2">Uncharacterized protein</fullName>
    </submittedName>
</protein>
<feature type="compositionally biased region" description="Basic and acidic residues" evidence="1">
    <location>
        <begin position="28"/>
        <end position="48"/>
    </location>
</feature>
<evidence type="ECO:0000313" key="2">
    <source>
        <dbReference type="EMBL" id="VDK58053.1"/>
    </source>
</evidence>
<reference evidence="2 3" key="1">
    <citation type="submission" date="2018-11" db="EMBL/GenBank/DDBJ databases">
        <authorList>
            <consortium name="Pathogen Informatics"/>
        </authorList>
    </citation>
    <scope>NUCLEOTIDE SEQUENCE [LARGE SCALE GENOMIC DNA]</scope>
</reference>
<feature type="compositionally biased region" description="Basic and acidic residues" evidence="1">
    <location>
        <begin position="278"/>
        <end position="300"/>
    </location>
</feature>
<gene>
    <name evidence="2" type="ORF">CGOC_LOCUS4201</name>
</gene>
<name>A0A3P6RPU1_CYLGO</name>
<dbReference type="Proteomes" id="UP000271889">
    <property type="component" value="Unassembled WGS sequence"/>
</dbReference>
<feature type="compositionally biased region" description="Basic and acidic residues" evidence="1">
    <location>
        <begin position="140"/>
        <end position="164"/>
    </location>
</feature>
<feature type="compositionally biased region" description="Basic and acidic residues" evidence="1">
    <location>
        <begin position="212"/>
        <end position="264"/>
    </location>
</feature>
<feature type="region of interest" description="Disordered" evidence="1">
    <location>
        <begin position="1"/>
        <end position="48"/>
    </location>
</feature>
<proteinExistence type="predicted"/>
<evidence type="ECO:0000256" key="1">
    <source>
        <dbReference type="SAM" id="MobiDB-lite"/>
    </source>
</evidence>
<dbReference type="AlphaFoldDB" id="A0A3P6RPU1"/>
<feature type="compositionally biased region" description="Basic and acidic residues" evidence="1">
    <location>
        <begin position="183"/>
        <end position="199"/>
    </location>
</feature>
<dbReference type="EMBL" id="UYRV01011345">
    <property type="protein sequence ID" value="VDK58053.1"/>
    <property type="molecule type" value="Genomic_DNA"/>
</dbReference>
<feature type="region of interest" description="Disordered" evidence="1">
    <location>
        <begin position="405"/>
        <end position="459"/>
    </location>
</feature>
<feature type="compositionally biased region" description="Basic and acidic residues" evidence="1">
    <location>
        <begin position="101"/>
        <end position="126"/>
    </location>
</feature>